<feature type="domain" description="Flagellar M-ring N-terminal" evidence="10">
    <location>
        <begin position="51"/>
        <end position="220"/>
    </location>
</feature>
<organism evidence="12">
    <name type="scientific">freshwater metagenome</name>
    <dbReference type="NCBI Taxonomy" id="449393"/>
    <lineage>
        <taxon>unclassified sequences</taxon>
        <taxon>metagenomes</taxon>
        <taxon>ecological metagenomes</taxon>
    </lineage>
</organism>
<keyword evidence="6 9" id="KW-1133">Transmembrane helix</keyword>
<dbReference type="PANTHER" id="PTHR30046">
    <property type="entry name" value="FLAGELLAR M-RING PROTEIN"/>
    <property type="match status" value="1"/>
</dbReference>
<dbReference type="InterPro" id="IPR006182">
    <property type="entry name" value="FliF_N_dom"/>
</dbReference>
<evidence type="ECO:0000256" key="1">
    <source>
        <dbReference type="ARBA" id="ARBA00004117"/>
    </source>
</evidence>
<dbReference type="EMBL" id="CAEZSR010000132">
    <property type="protein sequence ID" value="CAB4577814.1"/>
    <property type="molecule type" value="Genomic_DNA"/>
</dbReference>
<keyword evidence="5 9" id="KW-0812">Transmembrane</keyword>
<evidence type="ECO:0000256" key="2">
    <source>
        <dbReference type="ARBA" id="ARBA00004651"/>
    </source>
</evidence>
<comment type="subcellular location">
    <subcellularLocation>
        <location evidence="1">Bacterial flagellum basal body</location>
    </subcellularLocation>
    <subcellularLocation>
        <location evidence="2">Cell membrane</location>
        <topology evidence="2">Multi-pass membrane protein</topology>
    </subcellularLocation>
</comment>
<evidence type="ECO:0000256" key="9">
    <source>
        <dbReference type="SAM" id="Phobius"/>
    </source>
</evidence>
<dbReference type="PANTHER" id="PTHR30046:SF0">
    <property type="entry name" value="FLAGELLAR M-RING PROTEIN"/>
    <property type="match status" value="1"/>
</dbReference>
<protein>
    <submittedName>
        <fullName evidence="12">Unannotated protein</fullName>
    </submittedName>
</protein>
<dbReference type="Gene3D" id="3.30.300.30">
    <property type="match status" value="1"/>
</dbReference>
<evidence type="ECO:0000256" key="6">
    <source>
        <dbReference type="ARBA" id="ARBA00022989"/>
    </source>
</evidence>
<evidence type="ECO:0000313" key="12">
    <source>
        <dbReference type="EMBL" id="CAB4577814.1"/>
    </source>
</evidence>
<keyword evidence="7 9" id="KW-0472">Membrane</keyword>
<name>A0A6J6ESF1_9ZZZZ</name>
<dbReference type="GO" id="GO:0003774">
    <property type="term" value="F:cytoskeletal motor activity"/>
    <property type="evidence" value="ECO:0007669"/>
    <property type="project" value="InterPro"/>
</dbReference>
<evidence type="ECO:0000256" key="3">
    <source>
        <dbReference type="ARBA" id="ARBA00007971"/>
    </source>
</evidence>
<dbReference type="PIRSF" id="PIRSF004862">
    <property type="entry name" value="FliF"/>
    <property type="match status" value="1"/>
</dbReference>
<evidence type="ECO:0000259" key="11">
    <source>
        <dbReference type="Pfam" id="PF08345"/>
    </source>
</evidence>
<accession>A0A6J6ESF1</accession>
<dbReference type="InterPro" id="IPR000067">
    <property type="entry name" value="FlgMring_FliF"/>
</dbReference>
<gene>
    <name evidence="12" type="ORF">UFOPK1493_02836</name>
</gene>
<evidence type="ECO:0000256" key="5">
    <source>
        <dbReference type="ARBA" id="ARBA00022692"/>
    </source>
</evidence>
<dbReference type="AlphaFoldDB" id="A0A6J6ESF1"/>
<dbReference type="PRINTS" id="PR01009">
    <property type="entry name" value="FLGMRINGFLIF"/>
</dbReference>
<dbReference type="InterPro" id="IPR045851">
    <property type="entry name" value="AMP-bd_C_sf"/>
</dbReference>
<dbReference type="GO" id="GO:0009431">
    <property type="term" value="C:bacterial-type flagellum basal body, MS ring"/>
    <property type="evidence" value="ECO:0007669"/>
    <property type="project" value="InterPro"/>
</dbReference>
<evidence type="ECO:0000259" key="10">
    <source>
        <dbReference type="Pfam" id="PF01514"/>
    </source>
</evidence>
<sequence length="557" mass="57798">MPTNERPNAVGRAKELAGKLTPVQKITLGAVVLTVIAGTLVLSRGGDQVPMSALYTDLNSADASSVVDSLASRGVQYELTDAGRTVLVPKTEVYDLRVALAGEGLPTSNEGYALLDNQGITTSEFRQRIDYQRALEGELAKTISALDGVQSATVHLALPDDSVFVDEPASPTASVLVVGSSIGGLASGEVESIVHLVASSVKDMTPASVTVVDANGTVLSAGGGEGAAGGISVGGTSDRAKATADYESRMEASIMALLSRFAGPNKAAVTVTAELDLDARQTTSEDFGTIGEEPEDPYVLVEKSSREIYGSEAGGADGATGVLGPDGVVADNITDPDAIAEATDYYKDDIDTQFAIDRIVEQTTETPGEVTRLNVAVVLDEATVTEDQVTEIQAMIEAAAGVQAERGDSVVVSLLPFDTSAATAAEELAAAEAAAASSSQMMGMIRTIAILLVILIALFLGYRSAKNARKVTVEPINIGEITTGPRPSLGPGSAVGPGSTVDPDELETEMVPIATARPPDRDAIVMNELIQMAERRPQEVANVLRAWLAENKTGARR</sequence>
<feature type="transmembrane region" description="Helical" evidence="9">
    <location>
        <begin position="443"/>
        <end position="462"/>
    </location>
</feature>
<dbReference type="GO" id="GO:0071973">
    <property type="term" value="P:bacterial-type flagellum-dependent cell motility"/>
    <property type="evidence" value="ECO:0007669"/>
    <property type="project" value="InterPro"/>
</dbReference>
<dbReference type="Pfam" id="PF08345">
    <property type="entry name" value="YscJ_FliF_C"/>
    <property type="match status" value="1"/>
</dbReference>
<evidence type="ECO:0000256" key="4">
    <source>
        <dbReference type="ARBA" id="ARBA00022475"/>
    </source>
</evidence>
<dbReference type="InterPro" id="IPR013556">
    <property type="entry name" value="Flag_M-ring_C"/>
</dbReference>
<keyword evidence="4" id="KW-1003">Cell membrane</keyword>
<keyword evidence="8" id="KW-0975">Bacterial flagellum</keyword>
<proteinExistence type="inferred from homology"/>
<dbReference type="Pfam" id="PF01514">
    <property type="entry name" value="YscJ_FliF"/>
    <property type="match status" value="1"/>
</dbReference>
<dbReference type="InterPro" id="IPR043427">
    <property type="entry name" value="YscJ/FliF"/>
</dbReference>
<comment type="similarity">
    <text evidence="3">Belongs to the FliF family.</text>
</comment>
<evidence type="ECO:0000256" key="7">
    <source>
        <dbReference type="ARBA" id="ARBA00023136"/>
    </source>
</evidence>
<dbReference type="NCBIfam" id="TIGR00206">
    <property type="entry name" value="fliF"/>
    <property type="match status" value="1"/>
</dbReference>
<reference evidence="12" key="1">
    <citation type="submission" date="2020-05" db="EMBL/GenBank/DDBJ databases">
        <authorList>
            <person name="Chiriac C."/>
            <person name="Salcher M."/>
            <person name="Ghai R."/>
            <person name="Kavagutti S V."/>
        </authorList>
    </citation>
    <scope>NUCLEOTIDE SEQUENCE</scope>
</reference>
<evidence type="ECO:0000256" key="8">
    <source>
        <dbReference type="ARBA" id="ARBA00023143"/>
    </source>
</evidence>
<dbReference type="GO" id="GO:0005886">
    <property type="term" value="C:plasma membrane"/>
    <property type="evidence" value="ECO:0007669"/>
    <property type="project" value="UniProtKB-SubCell"/>
</dbReference>
<feature type="domain" description="Flagellar M-ring C-terminal" evidence="11">
    <location>
        <begin position="258"/>
        <end position="417"/>
    </location>
</feature>